<reference evidence="1 2" key="1">
    <citation type="submission" date="2015-06" db="EMBL/GenBank/DDBJ databases">
        <title>Marinobacter subterrani, a genetically tractable neutrophilic iron-oxidizing strain isolated from the Soudan Iron Mine.</title>
        <authorList>
            <person name="Bonis B.M."/>
            <person name="Gralnick J.A."/>
        </authorList>
    </citation>
    <scope>NUCLEOTIDE SEQUENCE [LARGE SCALE GENOMIC DNA]</scope>
    <source>
        <strain evidence="1 2">JG233</strain>
    </source>
</reference>
<evidence type="ECO:0000313" key="1">
    <source>
        <dbReference type="EMBL" id="KMQ75275.1"/>
    </source>
</evidence>
<proteinExistence type="predicted"/>
<organism evidence="1 2">
    <name type="scientific">Marinobacter subterrani</name>
    <dbReference type="NCBI Taxonomy" id="1658765"/>
    <lineage>
        <taxon>Bacteria</taxon>
        <taxon>Pseudomonadati</taxon>
        <taxon>Pseudomonadota</taxon>
        <taxon>Gammaproteobacteria</taxon>
        <taxon>Pseudomonadales</taxon>
        <taxon>Marinobacteraceae</taxon>
        <taxon>Marinobacter</taxon>
    </lineage>
</organism>
<keyword evidence="2" id="KW-1185">Reference proteome</keyword>
<dbReference type="Proteomes" id="UP000036102">
    <property type="component" value="Unassembled WGS sequence"/>
</dbReference>
<dbReference type="EMBL" id="LFBU01000001">
    <property type="protein sequence ID" value="KMQ75275.1"/>
    <property type="molecule type" value="Genomic_DNA"/>
</dbReference>
<dbReference type="PATRIC" id="fig|1658765.3.peg.1470"/>
<protein>
    <submittedName>
        <fullName evidence="1">Uncharacterized protein</fullName>
    </submittedName>
</protein>
<comment type="caution">
    <text evidence="1">The sequence shown here is derived from an EMBL/GenBank/DDBJ whole genome shotgun (WGS) entry which is preliminary data.</text>
</comment>
<gene>
    <name evidence="1" type="ORF">Msub_11476</name>
</gene>
<dbReference type="STRING" id="1658765.Msub_11476"/>
<sequence length="272" mass="30115">MAVFMEPIAGSGERLCVAVAAQGADRAYKVVPVIRESTAKCMLGHAGPGFLEMINLVVNSLEHHLKTGAVLGTWQPPMTGVYPGEARSGRVEDLTMMLRTTARNSAFLSRMADFTADDDVEVTVSDRWLTQVKEAMAQEHPELVRNFSRKLQLYTGGSPTTFDYVGGNYVAQLSRIVPGNGLSTYNRTAKSKMWELISLRDKGHTGLFQIENFELILYRPGKNDPSFSESDINRVYEVFHELVEEADQQELRVHGVQSPEGAVRHILNGEAA</sequence>
<evidence type="ECO:0000313" key="2">
    <source>
        <dbReference type="Proteomes" id="UP000036102"/>
    </source>
</evidence>
<dbReference type="AlphaFoldDB" id="A0A0J7M2N7"/>
<accession>A0A0J7M2N7</accession>
<name>A0A0J7M2N7_9GAMM</name>